<dbReference type="Proteomes" id="UP000755585">
    <property type="component" value="Unassembled WGS sequence"/>
</dbReference>
<accession>A0ABS4UYV0</accession>
<reference evidence="1 2" key="1">
    <citation type="submission" date="2021-03" db="EMBL/GenBank/DDBJ databases">
        <title>Sequencing the genomes of 1000 actinobacteria strains.</title>
        <authorList>
            <person name="Klenk H.-P."/>
        </authorList>
    </citation>
    <scope>NUCLEOTIDE SEQUENCE [LARGE SCALE GENOMIC DNA]</scope>
    <source>
        <strain evidence="1 2">DSM 18824</strain>
    </source>
</reference>
<organism evidence="1 2">
    <name type="scientific">Kribbella aluminosa</name>
    <dbReference type="NCBI Taxonomy" id="416017"/>
    <lineage>
        <taxon>Bacteria</taxon>
        <taxon>Bacillati</taxon>
        <taxon>Actinomycetota</taxon>
        <taxon>Actinomycetes</taxon>
        <taxon>Propionibacteriales</taxon>
        <taxon>Kribbellaceae</taxon>
        <taxon>Kribbella</taxon>
    </lineage>
</organism>
<proteinExistence type="predicted"/>
<evidence type="ECO:0000313" key="1">
    <source>
        <dbReference type="EMBL" id="MBP2356792.1"/>
    </source>
</evidence>
<gene>
    <name evidence="1" type="ORF">JOF29_007902</name>
</gene>
<comment type="caution">
    <text evidence="1">The sequence shown here is derived from an EMBL/GenBank/DDBJ whole genome shotgun (WGS) entry which is preliminary data.</text>
</comment>
<protein>
    <submittedName>
        <fullName evidence="1">Uncharacterized protein</fullName>
    </submittedName>
</protein>
<dbReference type="EMBL" id="JAGINT010000002">
    <property type="protein sequence ID" value="MBP2356792.1"/>
    <property type="molecule type" value="Genomic_DNA"/>
</dbReference>
<evidence type="ECO:0000313" key="2">
    <source>
        <dbReference type="Proteomes" id="UP000755585"/>
    </source>
</evidence>
<sequence length="36" mass="3924">MSRDVVRGGAGESWDAEFMDEQLTAAERAARGKAVR</sequence>
<keyword evidence="2" id="KW-1185">Reference proteome</keyword>
<name>A0ABS4UYV0_9ACTN</name>